<evidence type="ECO:0000313" key="11">
    <source>
        <dbReference type="Proteomes" id="UP000721236"/>
    </source>
</evidence>
<name>A0ABM8WHG6_9BURK</name>
<dbReference type="GO" id="GO:0004673">
    <property type="term" value="F:protein histidine kinase activity"/>
    <property type="evidence" value="ECO:0007669"/>
    <property type="project" value="UniProtKB-EC"/>
</dbReference>
<dbReference type="Gene3D" id="1.10.287.130">
    <property type="match status" value="1"/>
</dbReference>
<dbReference type="PANTHER" id="PTHR43065:SF10">
    <property type="entry name" value="PEROXIDE STRESS-ACTIVATED HISTIDINE KINASE MAK3"/>
    <property type="match status" value="1"/>
</dbReference>
<dbReference type="EMBL" id="CAJZAH010000001">
    <property type="protein sequence ID" value="CAG9166845.1"/>
    <property type="molecule type" value="Genomic_DNA"/>
</dbReference>
<dbReference type="InterPro" id="IPR005467">
    <property type="entry name" value="His_kinase_dom"/>
</dbReference>
<evidence type="ECO:0000256" key="5">
    <source>
        <dbReference type="ARBA" id="ARBA00022741"/>
    </source>
</evidence>
<proteinExistence type="predicted"/>
<evidence type="ECO:0000256" key="4">
    <source>
        <dbReference type="ARBA" id="ARBA00022679"/>
    </source>
</evidence>
<sequence length="228" mass="24290">MPELAAGAMHDIVQPIMAIMTRGNTALRLLQREPPDTEGAIHAIGRMVADGQRAADIVAWFRAAAAGIPLPRERLCLGQVVRDTLADVEHELRERAIRTELRMREAVTPVTGGCLPLRQVVANLVSNAMQAMEGTSGPRILSIALDIADGKAVLAVEDTGCGLAQADIERLFDEFYSTREDGMGVGLSICRTIVAAHGGEIVAQQRSGGGARFVVRLPLAEEAPAAHD</sequence>
<evidence type="ECO:0000256" key="6">
    <source>
        <dbReference type="ARBA" id="ARBA00022777"/>
    </source>
</evidence>
<comment type="caution">
    <text evidence="10">The sequence shown here is derived from an EMBL/GenBank/DDBJ whole genome shotgun (WGS) entry which is preliminary data.</text>
</comment>
<feature type="domain" description="Histidine kinase" evidence="9">
    <location>
        <begin position="7"/>
        <end position="221"/>
    </location>
</feature>
<keyword evidence="11" id="KW-1185">Reference proteome</keyword>
<dbReference type="SMART" id="SM00387">
    <property type="entry name" value="HATPase_c"/>
    <property type="match status" value="1"/>
</dbReference>
<dbReference type="PANTHER" id="PTHR43065">
    <property type="entry name" value="SENSOR HISTIDINE KINASE"/>
    <property type="match status" value="1"/>
</dbReference>
<keyword evidence="6 10" id="KW-0418">Kinase</keyword>
<keyword evidence="5" id="KW-0547">Nucleotide-binding</keyword>
<evidence type="ECO:0000259" key="9">
    <source>
        <dbReference type="PROSITE" id="PS50109"/>
    </source>
</evidence>
<keyword evidence="8" id="KW-0902">Two-component regulatory system</keyword>
<dbReference type="CDD" id="cd00082">
    <property type="entry name" value="HisKA"/>
    <property type="match status" value="1"/>
</dbReference>
<organism evidence="10 11">
    <name type="scientific">Cupriavidus respiraculi</name>
    <dbReference type="NCBI Taxonomy" id="195930"/>
    <lineage>
        <taxon>Bacteria</taxon>
        <taxon>Pseudomonadati</taxon>
        <taxon>Pseudomonadota</taxon>
        <taxon>Betaproteobacteria</taxon>
        <taxon>Burkholderiales</taxon>
        <taxon>Burkholderiaceae</taxon>
        <taxon>Cupriavidus</taxon>
    </lineage>
</organism>
<accession>A0ABM8WHG6</accession>
<gene>
    <name evidence="10" type="primary">tmoS_1</name>
    <name evidence="10" type="ORF">LMG21510_00568</name>
</gene>
<comment type="catalytic activity">
    <reaction evidence="1">
        <text>ATP + protein L-histidine = ADP + protein N-phospho-L-histidine.</text>
        <dbReference type="EC" id="2.7.13.3"/>
    </reaction>
</comment>
<dbReference type="EC" id="2.7.13.3" evidence="2"/>
<dbReference type="Proteomes" id="UP000721236">
    <property type="component" value="Unassembled WGS sequence"/>
</dbReference>
<dbReference type="InterPro" id="IPR036890">
    <property type="entry name" value="HATPase_C_sf"/>
</dbReference>
<keyword evidence="3" id="KW-0597">Phosphoprotein</keyword>
<dbReference type="InterPro" id="IPR003594">
    <property type="entry name" value="HATPase_dom"/>
</dbReference>
<dbReference type="PROSITE" id="PS50109">
    <property type="entry name" value="HIS_KIN"/>
    <property type="match status" value="1"/>
</dbReference>
<dbReference type="Gene3D" id="3.30.565.10">
    <property type="entry name" value="Histidine kinase-like ATPase, C-terminal domain"/>
    <property type="match status" value="1"/>
</dbReference>
<evidence type="ECO:0000256" key="3">
    <source>
        <dbReference type="ARBA" id="ARBA00022553"/>
    </source>
</evidence>
<protein>
    <recommendedName>
        <fullName evidence="2">histidine kinase</fullName>
        <ecNumber evidence="2">2.7.13.3</ecNumber>
    </recommendedName>
</protein>
<reference evidence="10 11" key="1">
    <citation type="submission" date="2021-08" db="EMBL/GenBank/DDBJ databases">
        <authorList>
            <person name="Peeters C."/>
        </authorList>
    </citation>
    <scope>NUCLEOTIDE SEQUENCE [LARGE SCALE GENOMIC DNA]</scope>
    <source>
        <strain evidence="10 11">LMG 21510</strain>
    </source>
</reference>
<evidence type="ECO:0000256" key="2">
    <source>
        <dbReference type="ARBA" id="ARBA00012438"/>
    </source>
</evidence>
<dbReference type="InterPro" id="IPR003661">
    <property type="entry name" value="HisK_dim/P_dom"/>
</dbReference>
<evidence type="ECO:0000256" key="1">
    <source>
        <dbReference type="ARBA" id="ARBA00000085"/>
    </source>
</evidence>
<dbReference type="SUPFAM" id="SSF55874">
    <property type="entry name" value="ATPase domain of HSP90 chaperone/DNA topoisomerase II/histidine kinase"/>
    <property type="match status" value="1"/>
</dbReference>
<keyword evidence="4 10" id="KW-0808">Transferase</keyword>
<dbReference type="PRINTS" id="PR00344">
    <property type="entry name" value="BCTRLSENSOR"/>
</dbReference>
<dbReference type="InterPro" id="IPR004358">
    <property type="entry name" value="Sig_transdc_His_kin-like_C"/>
</dbReference>
<dbReference type="Pfam" id="PF02518">
    <property type="entry name" value="HATPase_c"/>
    <property type="match status" value="1"/>
</dbReference>
<evidence type="ECO:0000313" key="10">
    <source>
        <dbReference type="EMBL" id="CAG9166845.1"/>
    </source>
</evidence>
<keyword evidence="7" id="KW-0067">ATP-binding</keyword>
<evidence type="ECO:0000256" key="8">
    <source>
        <dbReference type="ARBA" id="ARBA00023012"/>
    </source>
</evidence>
<evidence type="ECO:0000256" key="7">
    <source>
        <dbReference type="ARBA" id="ARBA00022840"/>
    </source>
</evidence>